<dbReference type="Proteomes" id="UP000190023">
    <property type="component" value="Unassembled WGS sequence"/>
</dbReference>
<feature type="binding site" evidence="14">
    <location>
        <position position="417"/>
    </location>
    <ligand>
        <name>Zn(2+)</name>
        <dbReference type="ChEBI" id="CHEBI:29105"/>
    </ligand>
</feature>
<evidence type="ECO:0000256" key="4">
    <source>
        <dbReference type="ARBA" id="ARBA00022598"/>
    </source>
</evidence>
<dbReference type="Gene3D" id="1.10.150.20">
    <property type="entry name" value="5' to 3' exonuclease, C-terminal subdomain"/>
    <property type="match status" value="2"/>
</dbReference>
<dbReference type="InterPro" id="IPR018239">
    <property type="entry name" value="DNA_ligase_AS"/>
</dbReference>
<comment type="similarity">
    <text evidence="13 14">Belongs to the NAD-dependent DNA ligase family. LigA subfamily.</text>
</comment>
<evidence type="ECO:0000313" key="17">
    <source>
        <dbReference type="EMBL" id="OOS02825.1"/>
    </source>
</evidence>
<dbReference type="PROSITE" id="PS50172">
    <property type="entry name" value="BRCT"/>
    <property type="match status" value="1"/>
</dbReference>
<name>A0A1T0AY49_9PAST</name>
<dbReference type="InterPro" id="IPR041663">
    <property type="entry name" value="DisA/LigA_HHH"/>
</dbReference>
<feature type="domain" description="BRCT" evidence="16">
    <location>
        <begin position="597"/>
        <end position="677"/>
    </location>
</feature>
<evidence type="ECO:0000256" key="6">
    <source>
        <dbReference type="ARBA" id="ARBA00022723"/>
    </source>
</evidence>
<comment type="caution">
    <text evidence="17">The sequence shown here is derived from an EMBL/GenBank/DDBJ whole genome shotgun (WGS) entry which is preliminary data.</text>
</comment>
<evidence type="ECO:0000256" key="9">
    <source>
        <dbReference type="ARBA" id="ARBA00022842"/>
    </source>
</evidence>
<dbReference type="Pfam" id="PF01653">
    <property type="entry name" value="DNA_ligase_aden"/>
    <property type="match status" value="1"/>
</dbReference>
<evidence type="ECO:0000256" key="8">
    <source>
        <dbReference type="ARBA" id="ARBA00022833"/>
    </source>
</evidence>
<dbReference type="Pfam" id="PF12826">
    <property type="entry name" value="HHH_2"/>
    <property type="match status" value="1"/>
</dbReference>
<protein>
    <recommendedName>
        <fullName evidence="3 14">DNA ligase</fullName>
        <ecNumber evidence="2 14">6.5.1.2</ecNumber>
    </recommendedName>
    <alternativeName>
        <fullName evidence="14">Polydeoxyribonucleotide synthase [NAD(+)]</fullName>
    </alternativeName>
</protein>
<feature type="binding site" evidence="14">
    <location>
        <begin position="37"/>
        <end position="41"/>
    </location>
    <ligand>
        <name>NAD(+)</name>
        <dbReference type="ChEBI" id="CHEBI:57540"/>
    </ligand>
</feature>
<dbReference type="InterPro" id="IPR012340">
    <property type="entry name" value="NA-bd_OB-fold"/>
</dbReference>
<dbReference type="InterPro" id="IPR001679">
    <property type="entry name" value="DNA_ligase"/>
</dbReference>
<dbReference type="InterPro" id="IPR036420">
    <property type="entry name" value="BRCT_dom_sf"/>
</dbReference>
<dbReference type="FunFam" id="2.40.50.140:FF:000012">
    <property type="entry name" value="DNA ligase"/>
    <property type="match status" value="1"/>
</dbReference>
<dbReference type="InterPro" id="IPR013840">
    <property type="entry name" value="DNAligase_N"/>
</dbReference>
<dbReference type="SUPFAM" id="SSF50249">
    <property type="entry name" value="Nucleic acid-binding proteins"/>
    <property type="match status" value="1"/>
</dbReference>
<dbReference type="GO" id="GO:0003911">
    <property type="term" value="F:DNA ligase (NAD+) activity"/>
    <property type="evidence" value="ECO:0007669"/>
    <property type="project" value="UniProtKB-UniRule"/>
</dbReference>
<dbReference type="CDD" id="cd00114">
    <property type="entry name" value="LIGANc"/>
    <property type="match status" value="1"/>
</dbReference>
<reference evidence="17 18" key="1">
    <citation type="submission" date="2017-02" db="EMBL/GenBank/DDBJ databases">
        <title>Draft genome sequence of Haemophilus felis CCUG 31170 type strain.</title>
        <authorList>
            <person name="Engstrom-Jakobsson H."/>
            <person name="Salva-Serra F."/>
            <person name="Thorell K."/>
            <person name="Gonzales-Siles L."/>
            <person name="Karlsson R."/>
            <person name="Boulund F."/>
            <person name="Engstrand L."/>
            <person name="Kristiansson E."/>
            <person name="Moore E."/>
        </authorList>
    </citation>
    <scope>NUCLEOTIDE SEQUENCE [LARGE SCALE GENOMIC DNA]</scope>
    <source>
        <strain evidence="17 18">CCUG 31170</strain>
    </source>
</reference>
<dbReference type="FunFam" id="1.10.150.20:FF:000006">
    <property type="entry name" value="DNA ligase"/>
    <property type="match status" value="1"/>
</dbReference>
<dbReference type="SMART" id="SM00532">
    <property type="entry name" value="LIGANc"/>
    <property type="match status" value="1"/>
</dbReference>
<dbReference type="SMART" id="SM00292">
    <property type="entry name" value="BRCT"/>
    <property type="match status" value="1"/>
</dbReference>
<dbReference type="PANTHER" id="PTHR23389:SF9">
    <property type="entry name" value="DNA LIGASE"/>
    <property type="match status" value="1"/>
</dbReference>
<evidence type="ECO:0000256" key="15">
    <source>
        <dbReference type="RuleBase" id="RU000618"/>
    </source>
</evidence>
<dbReference type="InterPro" id="IPR033136">
    <property type="entry name" value="DNA_ligase_CS"/>
</dbReference>
<keyword evidence="8 14" id="KW-0862">Zinc</keyword>
<evidence type="ECO:0000256" key="12">
    <source>
        <dbReference type="ARBA" id="ARBA00034005"/>
    </source>
</evidence>
<keyword evidence="5 14" id="KW-0235">DNA replication</keyword>
<dbReference type="CDD" id="cd17748">
    <property type="entry name" value="BRCT_DNA_ligase_like"/>
    <property type="match status" value="1"/>
</dbReference>
<keyword evidence="4 14" id="KW-0436">Ligase</keyword>
<dbReference type="SUPFAM" id="SSF52113">
    <property type="entry name" value="BRCT domain"/>
    <property type="match status" value="1"/>
</dbReference>
<feature type="binding site" evidence="14">
    <location>
        <position position="296"/>
    </location>
    <ligand>
        <name>NAD(+)</name>
        <dbReference type="ChEBI" id="CHEBI:57540"/>
    </ligand>
</feature>
<feature type="binding site" evidence="14">
    <location>
        <position position="142"/>
    </location>
    <ligand>
        <name>NAD(+)</name>
        <dbReference type="ChEBI" id="CHEBI:57540"/>
    </ligand>
</feature>
<keyword evidence="9 14" id="KW-0460">Magnesium</keyword>
<feature type="binding site" evidence="14">
    <location>
        <position position="119"/>
    </location>
    <ligand>
        <name>NAD(+)</name>
        <dbReference type="ChEBI" id="CHEBI:57540"/>
    </ligand>
</feature>
<keyword evidence="10 14" id="KW-0520">NAD</keyword>
<comment type="catalytic activity">
    <reaction evidence="12 14 15">
        <text>NAD(+) + (deoxyribonucleotide)n-3'-hydroxyl + 5'-phospho-(deoxyribonucleotide)m = (deoxyribonucleotide)n+m + AMP + beta-nicotinamide D-nucleotide.</text>
        <dbReference type="EC" id="6.5.1.2"/>
    </reaction>
</comment>
<dbReference type="SUPFAM" id="SSF56091">
    <property type="entry name" value="DNA ligase/mRNA capping enzyme, catalytic domain"/>
    <property type="match status" value="1"/>
</dbReference>
<evidence type="ECO:0000256" key="14">
    <source>
        <dbReference type="HAMAP-Rule" id="MF_01588"/>
    </source>
</evidence>
<sequence>MTNVATPEMISLCETLREQLRYHEYQYHILDEPKIPDSEYDRLFHQLKSLEQQYPALIQADSPTQRVGAKPLSAFAQIQHEIPMLSLDNAFSDEEFYAFVKRIEDRLVLKPTPLTFCCEPKLDGLAVSILYVNGKLTQAATRGDGTTGEDITQNVRTIRNVPLQLRTDNPPARLEVRGEVFMSQAGFDALNEAALAKGEKTFANPRNAAAGSLRQLDPKITRQRPLMLNAYSIGIAEGVNLPDTHFERLQWLKSIGIPVNKEIRLCEDSEQVLDFYRSIMQKRRELGYDIDGTVLKINDIALQQELGFISKAPRWAIAYKFPAQEEMTVLKDVEFQVGRTGAITPVAKLEPVFVAGVTVSNATLHNGDEIARLNIAIGDTVIVRRAGDVIPQIVGVVADRRPANATPIIFPTHCPVCDSHIVRVEGEAVARCTGGLFCAAQRKEALKHFVARKAMDIEGVGAKLIEQLVDREKIHTPADLFKLDLFTLTSLERMGVKSAQNALDSLEKAKQTTLPRFIFALGIREVGEATALNLANHFKTLVALQQADLEQLKQVPDVGDVVANHIYLFWREAHNVEVVEDLLAQGIHWETVEVKEVSDNPFKNKTVVLTGTLTQMDRNQAKALLQQLGAKVSGSVSSKTDFVVAGDSAGSKLAKAQELNIAILDEAQFMALLQDYI</sequence>
<proteinExistence type="inferred from homology"/>
<dbReference type="Pfam" id="PF14520">
    <property type="entry name" value="HHH_5"/>
    <property type="match status" value="1"/>
</dbReference>
<dbReference type="Gene3D" id="3.40.50.10190">
    <property type="entry name" value="BRCT domain"/>
    <property type="match status" value="1"/>
</dbReference>
<dbReference type="Gene3D" id="1.10.287.610">
    <property type="entry name" value="Helix hairpin bin"/>
    <property type="match status" value="1"/>
</dbReference>
<dbReference type="GO" id="GO:0005829">
    <property type="term" value="C:cytosol"/>
    <property type="evidence" value="ECO:0007669"/>
    <property type="project" value="TreeGrafter"/>
</dbReference>
<dbReference type="SMART" id="SM00278">
    <property type="entry name" value="HhH1"/>
    <property type="match status" value="4"/>
</dbReference>
<comment type="function">
    <text evidence="1 14">DNA ligase that catalyzes the formation of phosphodiester linkages between 5'-phosphoryl and 3'-hydroxyl groups in double-stranded DNA using NAD as a coenzyme and as the energy source for the reaction. It is essential for DNA replication and repair of damaged DNA.</text>
</comment>
<feature type="binding site" evidence="14">
    <location>
        <position position="179"/>
    </location>
    <ligand>
        <name>NAD(+)</name>
        <dbReference type="ChEBI" id="CHEBI:57540"/>
    </ligand>
</feature>
<feature type="binding site" evidence="14">
    <location>
        <position position="438"/>
    </location>
    <ligand>
        <name>Zn(2+)</name>
        <dbReference type="ChEBI" id="CHEBI:29105"/>
    </ligand>
</feature>
<dbReference type="FunFam" id="1.10.287.610:FF:000002">
    <property type="entry name" value="DNA ligase"/>
    <property type="match status" value="1"/>
</dbReference>
<dbReference type="PIRSF" id="PIRSF001604">
    <property type="entry name" value="LigA"/>
    <property type="match status" value="1"/>
</dbReference>
<evidence type="ECO:0000256" key="3">
    <source>
        <dbReference type="ARBA" id="ARBA00013308"/>
    </source>
</evidence>
<evidence type="ECO:0000256" key="7">
    <source>
        <dbReference type="ARBA" id="ARBA00022763"/>
    </source>
</evidence>
<evidence type="ECO:0000313" key="18">
    <source>
        <dbReference type="Proteomes" id="UP000190023"/>
    </source>
</evidence>
<keyword evidence="18" id="KW-1185">Reference proteome</keyword>
<dbReference type="PANTHER" id="PTHR23389">
    <property type="entry name" value="CHROMOSOME TRANSMISSION FIDELITY FACTOR 18"/>
    <property type="match status" value="1"/>
</dbReference>
<dbReference type="NCBIfam" id="TIGR00575">
    <property type="entry name" value="dnlj"/>
    <property type="match status" value="1"/>
</dbReference>
<dbReference type="InterPro" id="IPR004149">
    <property type="entry name" value="Znf_DNAligase_C4"/>
</dbReference>
<keyword evidence="6 14" id="KW-0479">Metal-binding</keyword>
<dbReference type="InterPro" id="IPR003583">
    <property type="entry name" value="Hlx-hairpin-Hlx_DNA-bd_motif"/>
</dbReference>
<comment type="caution">
    <text evidence="14">Lacks conserved residue(s) required for the propagation of feature annotation.</text>
</comment>
<evidence type="ECO:0000256" key="5">
    <source>
        <dbReference type="ARBA" id="ARBA00022705"/>
    </source>
</evidence>
<dbReference type="PROSITE" id="PS01056">
    <property type="entry name" value="DNA_LIGASE_N2"/>
    <property type="match status" value="1"/>
</dbReference>
<dbReference type="InterPro" id="IPR001357">
    <property type="entry name" value="BRCT_dom"/>
</dbReference>
<dbReference type="GO" id="GO:0006281">
    <property type="term" value="P:DNA repair"/>
    <property type="evidence" value="ECO:0007669"/>
    <property type="project" value="UniProtKB-KW"/>
</dbReference>
<dbReference type="InterPro" id="IPR013839">
    <property type="entry name" value="DNAligase_adenylation"/>
</dbReference>
<dbReference type="Gene3D" id="3.30.470.30">
    <property type="entry name" value="DNA ligase/mRNA capping enzyme"/>
    <property type="match status" value="1"/>
</dbReference>
<evidence type="ECO:0000256" key="13">
    <source>
        <dbReference type="ARBA" id="ARBA00060881"/>
    </source>
</evidence>
<dbReference type="Pfam" id="PF03120">
    <property type="entry name" value="OB_DNA_ligase"/>
    <property type="match status" value="1"/>
</dbReference>
<dbReference type="Pfam" id="PF00533">
    <property type="entry name" value="BRCT"/>
    <property type="match status" value="1"/>
</dbReference>
<dbReference type="InterPro" id="IPR004150">
    <property type="entry name" value="NAD_DNA_ligase_OB"/>
</dbReference>
<feature type="binding site" evidence="14">
    <location>
        <begin position="86"/>
        <end position="87"/>
    </location>
    <ligand>
        <name>NAD(+)</name>
        <dbReference type="ChEBI" id="CHEBI:57540"/>
    </ligand>
</feature>
<feature type="binding site" evidence="14">
    <location>
        <position position="414"/>
    </location>
    <ligand>
        <name>Zn(2+)</name>
        <dbReference type="ChEBI" id="CHEBI:29105"/>
    </ligand>
</feature>
<dbReference type="FunFam" id="1.10.150.20:FF:000007">
    <property type="entry name" value="DNA ligase"/>
    <property type="match status" value="1"/>
</dbReference>
<keyword evidence="14" id="KW-0464">Manganese</keyword>
<feature type="binding site" evidence="14">
    <location>
        <position position="320"/>
    </location>
    <ligand>
        <name>NAD(+)</name>
        <dbReference type="ChEBI" id="CHEBI:57540"/>
    </ligand>
</feature>
<evidence type="ECO:0000259" key="16">
    <source>
        <dbReference type="PROSITE" id="PS50172"/>
    </source>
</evidence>
<keyword evidence="11 14" id="KW-0234">DNA repair</keyword>
<evidence type="ECO:0000256" key="2">
    <source>
        <dbReference type="ARBA" id="ARBA00012722"/>
    </source>
</evidence>
<comment type="cofactor">
    <cofactor evidence="14">
        <name>Mg(2+)</name>
        <dbReference type="ChEBI" id="CHEBI:18420"/>
    </cofactor>
    <cofactor evidence="14">
        <name>Mn(2+)</name>
        <dbReference type="ChEBI" id="CHEBI:29035"/>
    </cofactor>
</comment>
<dbReference type="STRING" id="123822.B0188_07395"/>
<keyword evidence="7 14" id="KW-0227">DNA damage</keyword>
<dbReference type="EMBL" id="MUYB01000029">
    <property type="protein sequence ID" value="OOS02825.1"/>
    <property type="molecule type" value="Genomic_DNA"/>
</dbReference>
<dbReference type="Gene3D" id="6.20.10.30">
    <property type="match status" value="1"/>
</dbReference>
<dbReference type="EC" id="6.5.1.2" evidence="2 14"/>
<evidence type="ECO:0000256" key="10">
    <source>
        <dbReference type="ARBA" id="ARBA00023027"/>
    </source>
</evidence>
<feature type="active site" description="N6-AMP-lysine intermediate" evidence="14">
    <location>
        <position position="121"/>
    </location>
</feature>
<evidence type="ECO:0000256" key="11">
    <source>
        <dbReference type="ARBA" id="ARBA00023204"/>
    </source>
</evidence>
<dbReference type="GO" id="GO:0006260">
    <property type="term" value="P:DNA replication"/>
    <property type="evidence" value="ECO:0007669"/>
    <property type="project" value="UniProtKB-KW"/>
</dbReference>
<dbReference type="GO" id="GO:0046872">
    <property type="term" value="F:metal ion binding"/>
    <property type="evidence" value="ECO:0007669"/>
    <property type="project" value="UniProtKB-KW"/>
</dbReference>
<dbReference type="HAMAP" id="MF_01588">
    <property type="entry name" value="DNA_ligase_A"/>
    <property type="match status" value="1"/>
</dbReference>
<dbReference type="Gene3D" id="2.40.50.140">
    <property type="entry name" value="Nucleic acid-binding proteins"/>
    <property type="match status" value="1"/>
</dbReference>
<dbReference type="PROSITE" id="PS01055">
    <property type="entry name" value="DNA_LIGASE_N1"/>
    <property type="match status" value="1"/>
</dbReference>
<dbReference type="FunFam" id="6.20.10.30:FF:000001">
    <property type="entry name" value="DNA ligase"/>
    <property type="match status" value="1"/>
</dbReference>
<dbReference type="FunFam" id="3.30.470.30:FF:000001">
    <property type="entry name" value="DNA ligase"/>
    <property type="match status" value="1"/>
</dbReference>
<dbReference type="NCBIfam" id="NF005932">
    <property type="entry name" value="PRK07956.1"/>
    <property type="match status" value="1"/>
</dbReference>
<dbReference type="InterPro" id="IPR010994">
    <property type="entry name" value="RuvA_2-like"/>
</dbReference>
<dbReference type="GO" id="GO:0003677">
    <property type="term" value="F:DNA binding"/>
    <property type="evidence" value="ECO:0007669"/>
    <property type="project" value="InterPro"/>
</dbReference>
<organism evidence="17 18">
    <name type="scientific">[Haemophilus] felis</name>
    <dbReference type="NCBI Taxonomy" id="123822"/>
    <lineage>
        <taxon>Bacteria</taxon>
        <taxon>Pseudomonadati</taxon>
        <taxon>Pseudomonadota</taxon>
        <taxon>Gammaproteobacteria</taxon>
        <taxon>Pasteurellales</taxon>
        <taxon>Pasteurellaceae</taxon>
    </lineage>
</organism>
<evidence type="ECO:0000256" key="1">
    <source>
        <dbReference type="ARBA" id="ARBA00004067"/>
    </source>
</evidence>
<dbReference type="Pfam" id="PF03119">
    <property type="entry name" value="DNA_ligase_ZBD"/>
    <property type="match status" value="1"/>
</dbReference>
<dbReference type="SUPFAM" id="SSF47781">
    <property type="entry name" value="RuvA domain 2-like"/>
    <property type="match status" value="1"/>
</dbReference>
<gene>
    <name evidence="14 17" type="primary">ligA</name>
    <name evidence="17" type="ORF">B0188_07395</name>
</gene>
<accession>A0A1T0AY49</accession>
<dbReference type="AlphaFoldDB" id="A0A1T0AY49"/>